<gene>
    <name evidence="1" type="ORF">CONCODRAFT_9149</name>
</gene>
<protein>
    <submittedName>
        <fullName evidence="1">Uncharacterized protein</fullName>
    </submittedName>
</protein>
<sequence>MVYNGQLRHWWVEILRRSSYYRNFQEVMSFSREKSVPRPYKSFHTLDVSLDSACRVMVNSNSLYDWKIYYDSSAWAGIEPENGLDSINKKNNPTRPSMAAQGLLQCPITNEYKEVEKIVLLPVRNVLENQRYMIKVDPRLVRGLKGDYCISQLTSSKSNRHMKIDLIFF</sequence>
<organism evidence="1 2">
    <name type="scientific">Conidiobolus coronatus (strain ATCC 28846 / CBS 209.66 / NRRL 28638)</name>
    <name type="common">Delacroixia coronata</name>
    <dbReference type="NCBI Taxonomy" id="796925"/>
    <lineage>
        <taxon>Eukaryota</taxon>
        <taxon>Fungi</taxon>
        <taxon>Fungi incertae sedis</taxon>
        <taxon>Zoopagomycota</taxon>
        <taxon>Entomophthoromycotina</taxon>
        <taxon>Entomophthoromycetes</taxon>
        <taxon>Entomophthorales</taxon>
        <taxon>Ancylistaceae</taxon>
        <taxon>Conidiobolus</taxon>
    </lineage>
</organism>
<evidence type="ECO:0000313" key="2">
    <source>
        <dbReference type="Proteomes" id="UP000070444"/>
    </source>
</evidence>
<accession>A0A137P0I4</accession>
<proteinExistence type="predicted"/>
<dbReference type="AlphaFoldDB" id="A0A137P0I4"/>
<dbReference type="EMBL" id="KQ964570">
    <property type="protein sequence ID" value="KXN68556.1"/>
    <property type="molecule type" value="Genomic_DNA"/>
</dbReference>
<name>A0A137P0I4_CONC2</name>
<evidence type="ECO:0000313" key="1">
    <source>
        <dbReference type="EMBL" id="KXN68556.1"/>
    </source>
</evidence>
<keyword evidence="2" id="KW-1185">Reference proteome</keyword>
<reference evidence="1 2" key="1">
    <citation type="journal article" date="2015" name="Genome Biol. Evol.">
        <title>Phylogenomic analyses indicate that early fungi evolved digesting cell walls of algal ancestors of land plants.</title>
        <authorList>
            <person name="Chang Y."/>
            <person name="Wang S."/>
            <person name="Sekimoto S."/>
            <person name="Aerts A.L."/>
            <person name="Choi C."/>
            <person name="Clum A."/>
            <person name="LaButti K.M."/>
            <person name="Lindquist E.A."/>
            <person name="Yee Ngan C."/>
            <person name="Ohm R.A."/>
            <person name="Salamov A.A."/>
            <person name="Grigoriev I.V."/>
            <person name="Spatafora J.W."/>
            <person name="Berbee M.L."/>
        </authorList>
    </citation>
    <scope>NUCLEOTIDE SEQUENCE [LARGE SCALE GENOMIC DNA]</scope>
    <source>
        <strain evidence="1 2">NRRL 28638</strain>
    </source>
</reference>
<dbReference type="Proteomes" id="UP000070444">
    <property type="component" value="Unassembled WGS sequence"/>
</dbReference>